<evidence type="ECO:0000256" key="1">
    <source>
        <dbReference type="SAM" id="MobiDB-lite"/>
    </source>
</evidence>
<evidence type="ECO:0000313" key="3">
    <source>
        <dbReference type="Proteomes" id="UP001292094"/>
    </source>
</evidence>
<feature type="region of interest" description="Disordered" evidence="1">
    <location>
        <begin position="42"/>
        <end position="67"/>
    </location>
</feature>
<proteinExistence type="predicted"/>
<evidence type="ECO:0000313" key="2">
    <source>
        <dbReference type="EMBL" id="KAK4313738.1"/>
    </source>
</evidence>
<protein>
    <submittedName>
        <fullName evidence="2">Uncharacterized protein</fullName>
    </submittedName>
</protein>
<dbReference type="EMBL" id="JAWZYT010001274">
    <property type="protein sequence ID" value="KAK4313738.1"/>
    <property type="molecule type" value="Genomic_DNA"/>
</dbReference>
<reference evidence="2" key="1">
    <citation type="submission" date="2023-11" db="EMBL/GenBank/DDBJ databases">
        <title>Genome assemblies of two species of porcelain crab, Petrolisthes cinctipes and Petrolisthes manimaculis (Anomura: Porcellanidae).</title>
        <authorList>
            <person name="Angst P."/>
        </authorList>
    </citation>
    <scope>NUCLEOTIDE SEQUENCE</scope>
    <source>
        <strain evidence="2">PB745_02</strain>
        <tissue evidence="2">Gill</tissue>
    </source>
</reference>
<dbReference type="Proteomes" id="UP001292094">
    <property type="component" value="Unassembled WGS sequence"/>
</dbReference>
<sequence>MRTDDESLLEEDVSEAEQIGVRQRVKGQARTGKGGMIQAITEGGRQRSQAGERWGRVKPGRGGAGWTQRRDSVCLVLSLQWNVMSLCLAPSCLNTDHPDQPTFHLL</sequence>
<gene>
    <name evidence="2" type="ORF">Pmani_014930</name>
</gene>
<name>A0AAE1PSM0_9EUCA</name>
<keyword evidence="3" id="KW-1185">Reference proteome</keyword>
<organism evidence="2 3">
    <name type="scientific">Petrolisthes manimaculis</name>
    <dbReference type="NCBI Taxonomy" id="1843537"/>
    <lineage>
        <taxon>Eukaryota</taxon>
        <taxon>Metazoa</taxon>
        <taxon>Ecdysozoa</taxon>
        <taxon>Arthropoda</taxon>
        <taxon>Crustacea</taxon>
        <taxon>Multicrustacea</taxon>
        <taxon>Malacostraca</taxon>
        <taxon>Eumalacostraca</taxon>
        <taxon>Eucarida</taxon>
        <taxon>Decapoda</taxon>
        <taxon>Pleocyemata</taxon>
        <taxon>Anomura</taxon>
        <taxon>Galatheoidea</taxon>
        <taxon>Porcellanidae</taxon>
        <taxon>Petrolisthes</taxon>
    </lineage>
</organism>
<dbReference type="AlphaFoldDB" id="A0AAE1PSM0"/>
<accession>A0AAE1PSM0</accession>
<comment type="caution">
    <text evidence="2">The sequence shown here is derived from an EMBL/GenBank/DDBJ whole genome shotgun (WGS) entry which is preliminary data.</text>
</comment>